<dbReference type="AlphaFoldDB" id="A0AAE0ZNM2"/>
<protein>
    <submittedName>
        <fullName evidence="2">Uncharacterized protein</fullName>
    </submittedName>
</protein>
<sequence>MIHGLNNIDSPSATLSLFNSVVFYFAFISQRKQQASIMKTSTILLAFVCAVSLRMAMGGAEEMQECVKGISSKMQEYVTKAMSGGDMSSMKDEICPFMKDFVKCAMKASSDKRPSDAEMDELKKEVAQASSQMQGIDCQINFDQLADEVWNAAGVARPLSIVALVVAAIAAMIASN</sequence>
<organism evidence="2 3">
    <name type="scientific">Elysia crispata</name>
    <name type="common">lettuce slug</name>
    <dbReference type="NCBI Taxonomy" id="231223"/>
    <lineage>
        <taxon>Eukaryota</taxon>
        <taxon>Metazoa</taxon>
        <taxon>Spiralia</taxon>
        <taxon>Lophotrochozoa</taxon>
        <taxon>Mollusca</taxon>
        <taxon>Gastropoda</taxon>
        <taxon>Heterobranchia</taxon>
        <taxon>Euthyneura</taxon>
        <taxon>Panpulmonata</taxon>
        <taxon>Sacoglossa</taxon>
        <taxon>Placobranchoidea</taxon>
        <taxon>Plakobranchidae</taxon>
        <taxon>Elysia</taxon>
    </lineage>
</organism>
<keyword evidence="1" id="KW-0812">Transmembrane</keyword>
<proteinExistence type="predicted"/>
<accession>A0AAE0ZNM2</accession>
<gene>
    <name evidence="2" type="ORF">RRG08_061205</name>
</gene>
<evidence type="ECO:0000313" key="3">
    <source>
        <dbReference type="Proteomes" id="UP001283361"/>
    </source>
</evidence>
<feature type="transmembrane region" description="Helical" evidence="1">
    <location>
        <begin position="155"/>
        <end position="174"/>
    </location>
</feature>
<evidence type="ECO:0000256" key="1">
    <source>
        <dbReference type="SAM" id="Phobius"/>
    </source>
</evidence>
<dbReference type="EMBL" id="JAWDGP010003660">
    <property type="protein sequence ID" value="KAK3772121.1"/>
    <property type="molecule type" value="Genomic_DNA"/>
</dbReference>
<keyword evidence="1" id="KW-0472">Membrane</keyword>
<evidence type="ECO:0000313" key="2">
    <source>
        <dbReference type="EMBL" id="KAK3772121.1"/>
    </source>
</evidence>
<comment type="caution">
    <text evidence="2">The sequence shown here is derived from an EMBL/GenBank/DDBJ whole genome shotgun (WGS) entry which is preliminary data.</text>
</comment>
<dbReference type="Proteomes" id="UP001283361">
    <property type="component" value="Unassembled WGS sequence"/>
</dbReference>
<reference evidence="2" key="1">
    <citation type="journal article" date="2023" name="G3 (Bethesda)">
        <title>A reference genome for the long-term kleptoplast-retaining sea slug Elysia crispata morphotype clarki.</title>
        <authorList>
            <person name="Eastman K.E."/>
            <person name="Pendleton A.L."/>
            <person name="Shaikh M.A."/>
            <person name="Suttiyut T."/>
            <person name="Ogas R."/>
            <person name="Tomko P."/>
            <person name="Gavelis G."/>
            <person name="Widhalm J.R."/>
            <person name="Wisecaver J.H."/>
        </authorList>
    </citation>
    <scope>NUCLEOTIDE SEQUENCE</scope>
    <source>
        <strain evidence="2">ECLA1</strain>
    </source>
</reference>
<feature type="transmembrane region" description="Helical" evidence="1">
    <location>
        <begin position="12"/>
        <end position="28"/>
    </location>
</feature>
<keyword evidence="3" id="KW-1185">Reference proteome</keyword>
<name>A0AAE0ZNM2_9GAST</name>
<keyword evidence="1" id="KW-1133">Transmembrane helix</keyword>